<dbReference type="InterPro" id="IPR051554">
    <property type="entry name" value="Acetyltransferase_Eis"/>
</dbReference>
<keyword evidence="7" id="KW-1185">Reference proteome</keyword>
<dbReference type="SUPFAM" id="SSF55718">
    <property type="entry name" value="SCP-like"/>
    <property type="match status" value="1"/>
</dbReference>
<reference evidence="6 7" key="1">
    <citation type="submission" date="2017-11" db="EMBL/GenBank/DDBJ databases">
        <title>Streptomyces carmine sp. nov., a novel actinomycete isolated from Sophora alopecuroides in Xinjiang, China.</title>
        <authorList>
            <person name="Wang Y."/>
            <person name="Luo X."/>
            <person name="Wan C."/>
            <person name="Zhang L."/>
        </authorList>
    </citation>
    <scope>NUCLEOTIDE SEQUENCE [LARGE SCALE GENOMIC DNA]</scope>
    <source>
        <strain evidence="6 7">TRM SA0054</strain>
    </source>
</reference>
<feature type="active site" description="Proton acceptor; via carboxylate" evidence="4">
    <location>
        <position position="431"/>
    </location>
</feature>
<dbReference type="Proteomes" id="UP000230407">
    <property type="component" value="Unassembled WGS sequence"/>
</dbReference>
<dbReference type="InterPro" id="IPR025559">
    <property type="entry name" value="Eis_dom"/>
</dbReference>
<dbReference type="GO" id="GO:0030649">
    <property type="term" value="P:aminoglycoside antibiotic catabolic process"/>
    <property type="evidence" value="ECO:0007669"/>
    <property type="project" value="TreeGrafter"/>
</dbReference>
<evidence type="ECO:0000256" key="1">
    <source>
        <dbReference type="ARBA" id="ARBA00009213"/>
    </source>
</evidence>
<dbReference type="InterPro" id="IPR016181">
    <property type="entry name" value="Acyl_CoA_acyltransferase"/>
</dbReference>
<evidence type="ECO:0000256" key="3">
    <source>
        <dbReference type="ARBA" id="ARBA00023315"/>
    </source>
</evidence>
<feature type="binding site" evidence="4">
    <location>
        <begin position="98"/>
        <end position="100"/>
    </location>
    <ligand>
        <name>acetyl-CoA</name>
        <dbReference type="ChEBI" id="CHEBI:57288"/>
    </ligand>
</feature>
<protein>
    <submittedName>
        <fullName evidence="6">GNAT family N-acetyltransferase</fullName>
    </submittedName>
</protein>
<evidence type="ECO:0000313" key="6">
    <source>
        <dbReference type="EMBL" id="PJE97516.1"/>
    </source>
</evidence>
<dbReference type="Pfam" id="PF17668">
    <property type="entry name" value="Acetyltransf_17"/>
    <property type="match status" value="1"/>
</dbReference>
<sequence>MPAVPAVPAVPAAAANAPDIRALTEDDYPAWVRALGTGFLRSGEVGEEELAIRRGGIEPDRTLGAFDGDRCVATFRTFAQKLTVPGGAAVDSLAVTNVTVAATHRRRGLLTRMMTRELAAAKERGDVCSTLDAAEYPIYGRYGYGPAAWATEWEVDVHRTGLDRHRPVPPPPGARIDLAGAAEVCAEGAALHERVRVLPGRHGTVDRSGRWWRLATGELDWPGSGWTRPFHALYRDAAGRVRGLATYTVENRWEADLPQSVLTVRDLLADGPEAERALWHHLLSVDWVATVRTGRRAPDDLLPLLLPDVRAARTVHHADFLWLRPLDVPALLTSRTYPVEGALVLELRDPMGLAEGRFLLAAGTEGADCAPTGRAADLVLGVGELSALYLGDESASRLRALGRIDEERPGAVELADALLRTGRRPWCPDMF</sequence>
<keyword evidence="2 4" id="KW-0808">Transferase</keyword>
<dbReference type="InterPro" id="IPR022902">
    <property type="entry name" value="NAcTrfase_Eis"/>
</dbReference>
<dbReference type="PANTHER" id="PTHR37817">
    <property type="entry name" value="N-ACETYLTRANSFERASE EIS"/>
    <property type="match status" value="1"/>
</dbReference>
<dbReference type="Gene3D" id="3.30.1050.10">
    <property type="entry name" value="SCP2 sterol-binding domain"/>
    <property type="match status" value="1"/>
</dbReference>
<keyword evidence="3 4" id="KW-0012">Acyltransferase</keyword>
<dbReference type="AlphaFoldDB" id="A0A2M8LZY4"/>
<evidence type="ECO:0000256" key="4">
    <source>
        <dbReference type="HAMAP-Rule" id="MF_01812"/>
    </source>
</evidence>
<dbReference type="InterPro" id="IPR041380">
    <property type="entry name" value="Acetyltransf_17"/>
</dbReference>
<feature type="binding site" evidence="4">
    <location>
        <begin position="106"/>
        <end position="111"/>
    </location>
    <ligand>
        <name>acetyl-CoA</name>
        <dbReference type="ChEBI" id="CHEBI:57288"/>
    </ligand>
</feature>
<dbReference type="GO" id="GO:0034069">
    <property type="term" value="F:aminoglycoside N-acetyltransferase activity"/>
    <property type="evidence" value="ECO:0007669"/>
    <property type="project" value="TreeGrafter"/>
</dbReference>
<dbReference type="HAMAP" id="MF_01812">
    <property type="entry name" value="Eis"/>
    <property type="match status" value="1"/>
</dbReference>
<gene>
    <name evidence="6" type="ORF">CUT44_12640</name>
</gene>
<comment type="caution">
    <text evidence="4">Lacks conserved residue(s) required for the propagation of feature annotation.</text>
</comment>
<dbReference type="NCBIfam" id="NF002367">
    <property type="entry name" value="PRK01346.1-4"/>
    <property type="match status" value="1"/>
</dbReference>
<comment type="subunit">
    <text evidence="4">Homohexamer; trimer of dimers.</text>
</comment>
<feature type="domain" description="N-acetyltransferase" evidence="5">
    <location>
        <begin position="18"/>
        <end position="169"/>
    </location>
</feature>
<evidence type="ECO:0000259" key="5">
    <source>
        <dbReference type="PROSITE" id="PS51186"/>
    </source>
</evidence>
<proteinExistence type="inferred from homology"/>
<dbReference type="InterPro" id="IPR036527">
    <property type="entry name" value="SCP2_sterol-bd_dom_sf"/>
</dbReference>
<dbReference type="Pfam" id="PF13527">
    <property type="entry name" value="Acetyltransf_9"/>
    <property type="match status" value="1"/>
</dbReference>
<dbReference type="Gene3D" id="3.40.630.30">
    <property type="match status" value="2"/>
</dbReference>
<evidence type="ECO:0000256" key="2">
    <source>
        <dbReference type="ARBA" id="ARBA00022679"/>
    </source>
</evidence>
<dbReference type="SUPFAM" id="SSF55729">
    <property type="entry name" value="Acyl-CoA N-acyltransferases (Nat)"/>
    <property type="match status" value="1"/>
</dbReference>
<dbReference type="EMBL" id="PGGW01000040">
    <property type="protein sequence ID" value="PJE97516.1"/>
    <property type="molecule type" value="Genomic_DNA"/>
</dbReference>
<name>A0A2M8LZY4_9ACTN</name>
<accession>A0A2M8LZY4</accession>
<evidence type="ECO:0000313" key="7">
    <source>
        <dbReference type="Proteomes" id="UP000230407"/>
    </source>
</evidence>
<comment type="similarity">
    <text evidence="1 4">Belongs to the acetyltransferase Eis family.</text>
</comment>
<dbReference type="RefSeq" id="WP_100202057.1">
    <property type="nucleotide sequence ID" value="NZ_PGGW01000040.1"/>
</dbReference>
<dbReference type="PROSITE" id="PS51186">
    <property type="entry name" value="GNAT"/>
    <property type="match status" value="1"/>
</dbReference>
<dbReference type="PANTHER" id="PTHR37817:SF1">
    <property type="entry name" value="N-ACETYLTRANSFERASE EIS"/>
    <property type="match status" value="1"/>
</dbReference>
<feature type="active site" description="Proton donor" evidence="4">
    <location>
        <position position="139"/>
    </location>
</feature>
<comment type="caution">
    <text evidence="6">The sequence shown here is derived from an EMBL/GenBank/DDBJ whole genome shotgun (WGS) entry which is preliminary data.</text>
</comment>
<dbReference type="Pfam" id="PF13530">
    <property type="entry name" value="SCP2_2"/>
    <property type="match status" value="1"/>
</dbReference>
<dbReference type="InterPro" id="IPR000182">
    <property type="entry name" value="GNAT_dom"/>
</dbReference>
<organism evidence="6 7">
    <name type="scientific">Streptomyces carminius</name>
    <dbReference type="NCBI Taxonomy" id="2665496"/>
    <lineage>
        <taxon>Bacteria</taxon>
        <taxon>Bacillati</taxon>
        <taxon>Actinomycetota</taxon>
        <taxon>Actinomycetes</taxon>
        <taxon>Kitasatosporales</taxon>
        <taxon>Streptomycetaceae</taxon>
        <taxon>Streptomyces</taxon>
    </lineage>
</organism>